<dbReference type="InterPro" id="IPR040782">
    <property type="entry name" value="KfrB"/>
</dbReference>
<evidence type="ECO:0000256" key="1">
    <source>
        <dbReference type="SAM" id="MobiDB-lite"/>
    </source>
</evidence>
<dbReference type="Pfam" id="PF18790">
    <property type="entry name" value="KfrB"/>
    <property type="match status" value="1"/>
</dbReference>
<feature type="region of interest" description="Disordered" evidence="1">
    <location>
        <begin position="86"/>
        <end position="106"/>
    </location>
</feature>
<organism evidence="3 4">
    <name type="scientific">Alcaligenes xylosoxydans xylosoxydans</name>
    <name type="common">Achromobacter xylosoxidans</name>
    <dbReference type="NCBI Taxonomy" id="85698"/>
    <lineage>
        <taxon>Bacteria</taxon>
        <taxon>Pseudomonadati</taxon>
        <taxon>Pseudomonadota</taxon>
        <taxon>Betaproteobacteria</taxon>
        <taxon>Burkholderiales</taxon>
        <taxon>Alcaligenaceae</taxon>
        <taxon>Achromobacter</taxon>
    </lineage>
</organism>
<proteinExistence type="predicted"/>
<dbReference type="RefSeq" id="WP_076414564.1">
    <property type="nucleotide sequence ID" value="NZ_MJMN01000035.1"/>
</dbReference>
<dbReference type="AlphaFoldDB" id="A0A1R1JNC1"/>
<gene>
    <name evidence="3" type="ORF">BIZ92_12645</name>
</gene>
<evidence type="ECO:0000313" key="3">
    <source>
        <dbReference type="EMBL" id="OMG80732.1"/>
    </source>
</evidence>
<feature type="compositionally biased region" description="Basic and acidic residues" evidence="1">
    <location>
        <begin position="177"/>
        <end position="192"/>
    </location>
</feature>
<reference evidence="3 4" key="1">
    <citation type="submission" date="2016-09" db="EMBL/GenBank/DDBJ databases">
        <title>Phylogenomics of Achromobacter.</title>
        <authorList>
            <person name="Jeukens J."/>
            <person name="Freschi L."/>
            <person name="Vincent A.T."/>
            <person name="Emond-Rheault J.-G."/>
            <person name="Kukavica-Ibrulj I."/>
            <person name="Charette S.J."/>
            <person name="Levesque R.C."/>
        </authorList>
    </citation>
    <scope>NUCLEOTIDE SEQUENCE [LARGE SCALE GENOMIC DNA]</scope>
    <source>
        <strain evidence="3 4">AUS488</strain>
    </source>
</reference>
<feature type="compositionally biased region" description="Basic and acidic residues" evidence="1">
    <location>
        <begin position="86"/>
        <end position="103"/>
    </location>
</feature>
<accession>A0A1R1JNC1</accession>
<protein>
    <recommendedName>
        <fullName evidence="2">KfrB domain-containing protein</fullName>
    </recommendedName>
</protein>
<comment type="caution">
    <text evidence="3">The sequence shown here is derived from an EMBL/GenBank/DDBJ whole genome shotgun (WGS) entry which is preliminary data.</text>
</comment>
<name>A0A1R1JNC1_ALCXX</name>
<sequence length="192" mass="21860">MTHAQIKDLASRLEGVDRLTNAERTALLRDLERHARIDLYGVARICKDYLKDPAALRLPTVIMAAERINRHFEARMKEPRRAVELYGEQDRQIRQPEDGRDYRGPIIGTTPNCVIQRDLDTGDYIVHSRGSLARQFDASEIDKNVAIHYPFKAIGGVGLVKEAERGLESGHENQLSHGHEHTTNKHSMEMSR</sequence>
<evidence type="ECO:0000259" key="2">
    <source>
        <dbReference type="Pfam" id="PF18790"/>
    </source>
</evidence>
<evidence type="ECO:0000313" key="4">
    <source>
        <dbReference type="Proteomes" id="UP000187251"/>
    </source>
</evidence>
<feature type="region of interest" description="Disordered" evidence="1">
    <location>
        <begin position="166"/>
        <end position="192"/>
    </location>
</feature>
<dbReference type="EMBL" id="MJMN01000035">
    <property type="protein sequence ID" value="OMG80732.1"/>
    <property type="molecule type" value="Genomic_DNA"/>
</dbReference>
<feature type="domain" description="KfrB" evidence="2">
    <location>
        <begin position="101"/>
        <end position="149"/>
    </location>
</feature>
<dbReference type="OrthoDB" id="8633354at2"/>
<dbReference type="Proteomes" id="UP000187251">
    <property type="component" value="Unassembled WGS sequence"/>
</dbReference>